<name>A0ABX5E4W8_NONUL</name>
<keyword evidence="3" id="KW-1185">Reference proteome</keyword>
<organism evidence="2 3">
    <name type="scientific">Nonlabens ulvanivorans</name>
    <name type="common">Persicivirga ulvanivorans</name>
    <dbReference type="NCBI Taxonomy" id="906888"/>
    <lineage>
        <taxon>Bacteria</taxon>
        <taxon>Pseudomonadati</taxon>
        <taxon>Bacteroidota</taxon>
        <taxon>Flavobacteriia</taxon>
        <taxon>Flavobacteriales</taxon>
        <taxon>Flavobacteriaceae</taxon>
        <taxon>Nonlabens</taxon>
    </lineage>
</organism>
<feature type="transmembrane region" description="Helical" evidence="1">
    <location>
        <begin position="27"/>
        <end position="47"/>
    </location>
</feature>
<accession>A0ABX5E4W8</accession>
<reference evidence="2 3" key="1">
    <citation type="submission" date="2018-03" db="EMBL/GenBank/DDBJ databases">
        <title>Genomic Encyclopedia of Archaeal and Bacterial Type Strains, Phase II (KMG-II): from individual species to whole genera.</title>
        <authorList>
            <person name="Goeker M."/>
        </authorList>
    </citation>
    <scope>NUCLEOTIDE SEQUENCE [LARGE SCALE GENOMIC DNA]</scope>
    <source>
        <strain evidence="2 3">DSM 22727</strain>
    </source>
</reference>
<keyword evidence="1" id="KW-0472">Membrane</keyword>
<dbReference type="Proteomes" id="UP000239997">
    <property type="component" value="Unassembled WGS sequence"/>
</dbReference>
<dbReference type="EMBL" id="PVNA01000002">
    <property type="protein sequence ID" value="PRX14137.1"/>
    <property type="molecule type" value="Genomic_DNA"/>
</dbReference>
<keyword evidence="1" id="KW-0812">Transmembrane</keyword>
<evidence type="ECO:0000313" key="3">
    <source>
        <dbReference type="Proteomes" id="UP000239997"/>
    </source>
</evidence>
<dbReference type="RefSeq" id="WP_051788654.1">
    <property type="nucleotide sequence ID" value="NZ_JPJI01000026.1"/>
</dbReference>
<protein>
    <recommendedName>
        <fullName evidence="4">Molecular chaperone DnaJ</fullName>
    </recommendedName>
</protein>
<evidence type="ECO:0008006" key="4">
    <source>
        <dbReference type="Google" id="ProtNLM"/>
    </source>
</evidence>
<evidence type="ECO:0000256" key="1">
    <source>
        <dbReference type="SAM" id="Phobius"/>
    </source>
</evidence>
<gene>
    <name evidence="2" type="ORF">LY02_01166</name>
</gene>
<sequence length="141" mass="16170">MILFQPNLEETDVVEATVSTVDTSISIFLWIAIIELLIILFLIWKLAKAANGSQRSDAIKQNLKNAKDSKVNMGDLMDSINGARDLYKELSRKCHPDLFINTDKQLIAQDLFQEISKNKRDYKKLTELKERAVLDLKVNFK</sequence>
<evidence type="ECO:0000313" key="2">
    <source>
        <dbReference type="EMBL" id="PRX14137.1"/>
    </source>
</evidence>
<dbReference type="SUPFAM" id="SSF46565">
    <property type="entry name" value="Chaperone J-domain"/>
    <property type="match status" value="1"/>
</dbReference>
<comment type="caution">
    <text evidence="2">The sequence shown here is derived from an EMBL/GenBank/DDBJ whole genome shotgun (WGS) entry which is preliminary data.</text>
</comment>
<keyword evidence="1" id="KW-1133">Transmembrane helix</keyword>
<proteinExistence type="predicted"/>
<dbReference type="InterPro" id="IPR036869">
    <property type="entry name" value="J_dom_sf"/>
</dbReference>